<sequence length="92" mass="10765">SSWFAKVMTRWLSCLGTGNRYRRMSETWTSRKEMEREWQMPGLARSPGPKATRLTRLPRQEEKPCVMRWGLASDMVPRSGMSCRMTTLHSVK</sequence>
<comment type="caution">
    <text evidence="1">The sequence shown here is derived from an EMBL/GenBank/DDBJ whole genome shotgun (WGS) entry which is preliminary data.</text>
</comment>
<protein>
    <submittedName>
        <fullName evidence="1">Uncharacterized protein</fullName>
    </submittedName>
</protein>
<gene>
    <name evidence="1" type="ORF">P7K49_039639</name>
</gene>
<dbReference type="EMBL" id="JASSZA010000045">
    <property type="protein sequence ID" value="KAK2082069.1"/>
    <property type="molecule type" value="Genomic_DNA"/>
</dbReference>
<evidence type="ECO:0000313" key="2">
    <source>
        <dbReference type="Proteomes" id="UP001266305"/>
    </source>
</evidence>
<keyword evidence="2" id="KW-1185">Reference proteome</keyword>
<accession>A0ABQ9TBH2</accession>
<proteinExistence type="predicted"/>
<evidence type="ECO:0000313" key="1">
    <source>
        <dbReference type="EMBL" id="KAK2082069.1"/>
    </source>
</evidence>
<reference evidence="1 2" key="1">
    <citation type="submission" date="2023-05" db="EMBL/GenBank/DDBJ databases">
        <title>B98-5 Cell Line De Novo Hybrid Assembly: An Optical Mapping Approach.</title>
        <authorList>
            <person name="Kananen K."/>
            <person name="Auerbach J.A."/>
            <person name="Kautto E."/>
            <person name="Blachly J.S."/>
        </authorList>
    </citation>
    <scope>NUCLEOTIDE SEQUENCE [LARGE SCALE GENOMIC DNA]</scope>
    <source>
        <strain evidence="1">B95-8</strain>
        <tissue evidence="1">Cell line</tissue>
    </source>
</reference>
<dbReference type="Proteomes" id="UP001266305">
    <property type="component" value="Unassembled WGS sequence"/>
</dbReference>
<feature type="non-terminal residue" evidence="1">
    <location>
        <position position="1"/>
    </location>
</feature>
<name>A0ABQ9TBH2_SAGOE</name>
<organism evidence="1 2">
    <name type="scientific">Saguinus oedipus</name>
    <name type="common">Cotton-top tamarin</name>
    <name type="synonym">Oedipomidas oedipus</name>
    <dbReference type="NCBI Taxonomy" id="9490"/>
    <lineage>
        <taxon>Eukaryota</taxon>
        <taxon>Metazoa</taxon>
        <taxon>Chordata</taxon>
        <taxon>Craniata</taxon>
        <taxon>Vertebrata</taxon>
        <taxon>Euteleostomi</taxon>
        <taxon>Mammalia</taxon>
        <taxon>Eutheria</taxon>
        <taxon>Euarchontoglires</taxon>
        <taxon>Primates</taxon>
        <taxon>Haplorrhini</taxon>
        <taxon>Platyrrhini</taxon>
        <taxon>Cebidae</taxon>
        <taxon>Callitrichinae</taxon>
        <taxon>Saguinus</taxon>
    </lineage>
</organism>